<evidence type="ECO:0000256" key="1">
    <source>
        <dbReference type="SAM" id="MobiDB-lite"/>
    </source>
</evidence>
<sequence>MRPDVITSSDLARRCARRTRNSGECRRRGRIRGRIRVPVGGGERPGPASLPTACPRAPTAAHGFPWPAVR</sequence>
<comment type="caution">
    <text evidence="2">The sequence shown here is derived from an EMBL/GenBank/DDBJ whole genome shotgun (WGS) entry which is preliminary data.</text>
</comment>
<accession>L8PFQ4</accession>
<dbReference type="AlphaFoldDB" id="L8PFQ4"/>
<gene>
    <name evidence="2" type="ORF">STVIR_3811</name>
</gene>
<dbReference type="EMBL" id="AMLP01000121">
    <property type="protein sequence ID" value="ELS55220.1"/>
    <property type="molecule type" value="Genomic_DNA"/>
</dbReference>
<feature type="region of interest" description="Disordered" evidence="1">
    <location>
        <begin position="1"/>
        <end position="70"/>
    </location>
</feature>
<protein>
    <submittedName>
        <fullName evidence="2">Uncharacterized protein</fullName>
    </submittedName>
</protein>
<organism evidence="2 3">
    <name type="scientific">Streptomyces viridochromogenes Tue57</name>
    <dbReference type="NCBI Taxonomy" id="1160705"/>
    <lineage>
        <taxon>Bacteria</taxon>
        <taxon>Bacillati</taxon>
        <taxon>Actinomycetota</taxon>
        <taxon>Actinomycetes</taxon>
        <taxon>Kitasatosporales</taxon>
        <taxon>Streptomycetaceae</taxon>
        <taxon>Streptomyces</taxon>
    </lineage>
</organism>
<evidence type="ECO:0000313" key="2">
    <source>
        <dbReference type="EMBL" id="ELS55220.1"/>
    </source>
</evidence>
<dbReference type="PATRIC" id="fig|1160705.3.peg.3775"/>
<name>L8PFQ4_STRVR</name>
<evidence type="ECO:0000313" key="3">
    <source>
        <dbReference type="Proteomes" id="UP000011205"/>
    </source>
</evidence>
<dbReference type="Proteomes" id="UP000011205">
    <property type="component" value="Unassembled WGS sequence"/>
</dbReference>
<reference evidence="2 3" key="1">
    <citation type="journal article" date="2013" name="Genome Announc.">
        <title>Draft Genome Sequence of Streptomyces viridochromogenes Strain Tu57, Producer of Avilamycin.</title>
        <authorList>
            <person name="Gruning B.A."/>
            <person name="Erxleben A."/>
            <person name="Hahnlein A."/>
            <person name="Gunther S."/>
        </authorList>
    </citation>
    <scope>NUCLEOTIDE SEQUENCE [LARGE SCALE GENOMIC DNA]</scope>
    <source>
        <strain evidence="2 3">Tue57</strain>
    </source>
</reference>
<proteinExistence type="predicted"/>
<feature type="compositionally biased region" description="Polar residues" evidence="1">
    <location>
        <begin position="1"/>
        <end position="10"/>
    </location>
</feature>